<organism evidence="4 5">
    <name type="scientific">Stenotrophomonas maltophilia</name>
    <name type="common">Pseudomonas maltophilia</name>
    <name type="synonym">Xanthomonas maltophilia</name>
    <dbReference type="NCBI Taxonomy" id="40324"/>
    <lineage>
        <taxon>Bacteria</taxon>
        <taxon>Pseudomonadati</taxon>
        <taxon>Pseudomonadota</taxon>
        <taxon>Gammaproteobacteria</taxon>
        <taxon>Lysobacterales</taxon>
        <taxon>Lysobacteraceae</taxon>
        <taxon>Stenotrophomonas</taxon>
        <taxon>Stenotrophomonas maltophilia group</taxon>
    </lineage>
</organism>
<feature type="non-terminal residue" evidence="4">
    <location>
        <position position="246"/>
    </location>
</feature>
<gene>
    <name evidence="4" type="ORF">CEE60_06470</name>
</gene>
<dbReference type="EMBL" id="NIVS01000013">
    <property type="protein sequence ID" value="OWQ55183.1"/>
    <property type="molecule type" value="Genomic_DNA"/>
</dbReference>
<dbReference type="PANTHER" id="PTHR30251">
    <property type="entry name" value="PILUS ASSEMBLY CHAPERONE"/>
    <property type="match status" value="1"/>
</dbReference>
<dbReference type="Pfam" id="PF00345">
    <property type="entry name" value="PapD_N"/>
    <property type="match status" value="1"/>
</dbReference>
<accession>A0A246HQI2</accession>
<dbReference type="PANTHER" id="PTHR30251:SF4">
    <property type="entry name" value="SLR1668 PROTEIN"/>
    <property type="match status" value="1"/>
</dbReference>
<dbReference type="Gene3D" id="2.60.40.10">
    <property type="entry name" value="Immunoglobulins"/>
    <property type="match status" value="1"/>
</dbReference>
<evidence type="ECO:0000313" key="4">
    <source>
        <dbReference type="EMBL" id="OWQ55183.1"/>
    </source>
</evidence>
<comment type="caution">
    <text evidence="4">The sequence shown here is derived from an EMBL/GenBank/DDBJ whole genome shotgun (WGS) entry which is preliminary data.</text>
</comment>
<feature type="domain" description="Pili assembly chaperone N-terminal" evidence="3">
    <location>
        <begin position="20"/>
        <end position="116"/>
    </location>
</feature>
<dbReference type="InterPro" id="IPR016147">
    <property type="entry name" value="Pili_assmbl_chaperone_N"/>
</dbReference>
<dbReference type="Proteomes" id="UP000198157">
    <property type="component" value="Unassembled WGS sequence"/>
</dbReference>
<keyword evidence="2" id="KW-0732">Signal</keyword>
<feature type="region of interest" description="Disordered" evidence="1">
    <location>
        <begin position="195"/>
        <end position="221"/>
    </location>
</feature>
<evidence type="ECO:0000259" key="3">
    <source>
        <dbReference type="Pfam" id="PF00345"/>
    </source>
</evidence>
<dbReference type="InterPro" id="IPR013783">
    <property type="entry name" value="Ig-like_fold"/>
</dbReference>
<reference evidence="4 5" key="1">
    <citation type="submission" date="2017-06" db="EMBL/GenBank/DDBJ databases">
        <authorList>
            <person name="Kim H.J."/>
            <person name="Triplett B.A."/>
        </authorList>
    </citation>
    <scope>NUCLEOTIDE SEQUENCE [LARGE SCALE GENOMIC DNA]</scope>
    <source>
        <strain evidence="4 5">13146</strain>
    </source>
</reference>
<sequence>MRRLIAAVLSGICALPAHALDIRPVSVSVPAGPAHAELWLDNPGPTAWTGQARLYRWTQEGDEERLAAAQEVVVSPVHLAVAAGQGQRLRVVRLGDAPQDTQQAYRLILTPAPTAGDGLARYSLPVFLEPATGAPPASRLHGAASGSPAALRLHLYNDGDAHAHLAELVFVDAQGRRQLLIEGLAGYVLPHSHRSPAPPADLAPEAPEDLRDPPPAPGPRAQATALFATAWQGDVDRFGGQARVQR</sequence>
<dbReference type="OrthoDB" id="511700at2"/>
<dbReference type="InterPro" id="IPR008962">
    <property type="entry name" value="PapD-like_sf"/>
</dbReference>
<evidence type="ECO:0000313" key="5">
    <source>
        <dbReference type="Proteomes" id="UP000198157"/>
    </source>
</evidence>
<dbReference type="InterPro" id="IPR050643">
    <property type="entry name" value="Periplasmic_pilus_chap"/>
</dbReference>
<evidence type="ECO:0000256" key="1">
    <source>
        <dbReference type="SAM" id="MobiDB-lite"/>
    </source>
</evidence>
<feature type="chain" id="PRO_5012105658" description="Pili assembly chaperone N-terminal domain-containing protein" evidence="2">
    <location>
        <begin position="20"/>
        <end position="246"/>
    </location>
</feature>
<proteinExistence type="predicted"/>
<protein>
    <recommendedName>
        <fullName evidence="3">Pili assembly chaperone N-terminal domain-containing protein</fullName>
    </recommendedName>
</protein>
<dbReference type="GO" id="GO:0030288">
    <property type="term" value="C:outer membrane-bounded periplasmic space"/>
    <property type="evidence" value="ECO:0007669"/>
    <property type="project" value="InterPro"/>
</dbReference>
<dbReference type="SUPFAM" id="SSF49354">
    <property type="entry name" value="PapD-like"/>
    <property type="match status" value="1"/>
</dbReference>
<dbReference type="AlphaFoldDB" id="A0A246HQI2"/>
<name>A0A246HQI2_STEMA</name>
<evidence type="ECO:0000256" key="2">
    <source>
        <dbReference type="SAM" id="SignalP"/>
    </source>
</evidence>
<dbReference type="GO" id="GO:0071555">
    <property type="term" value="P:cell wall organization"/>
    <property type="evidence" value="ECO:0007669"/>
    <property type="project" value="InterPro"/>
</dbReference>
<feature type="signal peptide" evidence="2">
    <location>
        <begin position="1"/>
        <end position="19"/>
    </location>
</feature>